<dbReference type="EMBL" id="FOVF01000011">
    <property type="protein sequence ID" value="SFN27672.1"/>
    <property type="molecule type" value="Genomic_DNA"/>
</dbReference>
<dbReference type="Proteomes" id="UP000198575">
    <property type="component" value="Unassembled WGS sequence"/>
</dbReference>
<dbReference type="AlphaFoldDB" id="A0A1I4XPE6"/>
<dbReference type="STRING" id="578942.SAMN05216289_11129"/>
<sequence>MSDRVLESLNDGVPAPVVRRRARIREVLQSTPAAEWAGEYYGGDGLGVNVTLSLAPGAGIAATWFGCLGLYASNEGDVEEGADGTLAFHFNRPNTRGSWNPTENFPSRVRLVRWGERRYLLADKEMIAFVNAMHHGWEPAAERQGLFLMAEGDEERPAPGLPGLPREVLDYVRSTALEVQPISIEDVMDSDGGTGPRCRFRVHFDVPAGERLAEGIEFQVKFPTGIYQEFRVVGIAGVHVSADGEYQRNCRDSEKRPTSDWVLTSGAFRPGGGGVATVDMAAWGSATASDGRER</sequence>
<accession>A0A1I4XPE6</accession>
<organism evidence="1 2">
    <name type="scientific">Dokdonella immobilis</name>
    <dbReference type="NCBI Taxonomy" id="578942"/>
    <lineage>
        <taxon>Bacteria</taxon>
        <taxon>Pseudomonadati</taxon>
        <taxon>Pseudomonadota</taxon>
        <taxon>Gammaproteobacteria</taxon>
        <taxon>Lysobacterales</taxon>
        <taxon>Rhodanobacteraceae</taxon>
        <taxon>Dokdonella</taxon>
    </lineage>
</organism>
<evidence type="ECO:0000313" key="1">
    <source>
        <dbReference type="EMBL" id="SFN27672.1"/>
    </source>
</evidence>
<protein>
    <submittedName>
        <fullName evidence="1">Uncharacterized protein</fullName>
    </submittedName>
</protein>
<gene>
    <name evidence="1" type="ORF">SAMN05216289_11129</name>
</gene>
<proteinExistence type="predicted"/>
<reference evidence="1 2" key="1">
    <citation type="submission" date="2016-10" db="EMBL/GenBank/DDBJ databases">
        <authorList>
            <person name="de Groot N.N."/>
        </authorList>
    </citation>
    <scope>NUCLEOTIDE SEQUENCE [LARGE SCALE GENOMIC DNA]</scope>
    <source>
        <strain evidence="1 2">CGMCC 1.7659</strain>
    </source>
</reference>
<dbReference type="RefSeq" id="WP_092407378.1">
    <property type="nucleotide sequence ID" value="NZ_FOVF01000011.1"/>
</dbReference>
<name>A0A1I4XPE6_9GAMM</name>
<evidence type="ECO:0000313" key="2">
    <source>
        <dbReference type="Proteomes" id="UP000198575"/>
    </source>
</evidence>
<dbReference type="OrthoDB" id="6058119at2"/>
<keyword evidence="2" id="KW-1185">Reference proteome</keyword>